<protein>
    <submittedName>
        <fullName evidence="9">Nucleic acid-binding, OB-fold protein</fullName>
    </submittedName>
</protein>
<evidence type="ECO:0000313" key="9">
    <source>
        <dbReference type="EMBL" id="PWA77062.1"/>
    </source>
</evidence>
<dbReference type="InterPro" id="IPR013955">
    <property type="entry name" value="Rep_factor-A_C"/>
</dbReference>
<dbReference type="InterPro" id="IPR012340">
    <property type="entry name" value="NA-bd_OB-fold"/>
</dbReference>
<dbReference type="PANTHER" id="PTHR47165">
    <property type="entry name" value="OS03G0429900 PROTEIN"/>
    <property type="match status" value="1"/>
</dbReference>
<dbReference type="Gene3D" id="2.40.50.140">
    <property type="entry name" value="Nucleic acid-binding proteins"/>
    <property type="match status" value="3"/>
</dbReference>
<reference evidence="9 10" key="1">
    <citation type="journal article" date="2018" name="Mol. Plant">
        <title>The genome of Artemisia annua provides insight into the evolution of Asteraceae family and artemisinin biosynthesis.</title>
        <authorList>
            <person name="Shen Q."/>
            <person name="Zhang L."/>
            <person name="Liao Z."/>
            <person name="Wang S."/>
            <person name="Yan T."/>
            <person name="Shi P."/>
            <person name="Liu M."/>
            <person name="Fu X."/>
            <person name="Pan Q."/>
            <person name="Wang Y."/>
            <person name="Lv Z."/>
            <person name="Lu X."/>
            <person name="Zhang F."/>
            <person name="Jiang W."/>
            <person name="Ma Y."/>
            <person name="Chen M."/>
            <person name="Hao X."/>
            <person name="Li L."/>
            <person name="Tang Y."/>
            <person name="Lv G."/>
            <person name="Zhou Y."/>
            <person name="Sun X."/>
            <person name="Brodelius P.E."/>
            <person name="Rose J.K.C."/>
            <person name="Tang K."/>
        </authorList>
    </citation>
    <scope>NUCLEOTIDE SEQUENCE [LARGE SCALE GENOMIC DNA]</scope>
    <source>
        <strain evidence="10">cv. Huhao1</strain>
        <tissue evidence="9">Leaf</tissue>
    </source>
</reference>
<dbReference type="InterPro" id="IPR031657">
    <property type="entry name" value="REPA_OB_2"/>
</dbReference>
<evidence type="ECO:0000256" key="5">
    <source>
        <dbReference type="ARBA" id="ARBA00023125"/>
    </source>
</evidence>
<keyword evidence="2" id="KW-0479">Metal-binding</keyword>
<dbReference type="Proteomes" id="UP000245207">
    <property type="component" value="Unassembled WGS sequence"/>
</dbReference>
<dbReference type="InterPro" id="IPR047192">
    <property type="entry name" value="Euk_RPA1_DBD_C"/>
</dbReference>
<keyword evidence="3" id="KW-0863">Zinc-finger</keyword>
<comment type="caution">
    <text evidence="9">The sequence shown here is derived from an EMBL/GenBank/DDBJ whole genome shotgun (WGS) entry which is preliminary data.</text>
</comment>
<evidence type="ECO:0000259" key="8">
    <source>
        <dbReference type="Pfam" id="PF16900"/>
    </source>
</evidence>
<keyword evidence="4" id="KW-0862">Zinc</keyword>
<evidence type="ECO:0000313" key="10">
    <source>
        <dbReference type="Proteomes" id="UP000245207"/>
    </source>
</evidence>
<feature type="domain" description="Replication protein A 70 kDa DNA-binding subunit B/D first OB fold" evidence="6">
    <location>
        <begin position="11"/>
        <end position="81"/>
    </location>
</feature>
<keyword evidence="10" id="KW-1185">Reference proteome</keyword>
<comment type="similarity">
    <text evidence="1">Belongs to the replication factor A protein 1 family.</text>
</comment>
<evidence type="ECO:0000256" key="3">
    <source>
        <dbReference type="ARBA" id="ARBA00022771"/>
    </source>
</evidence>
<dbReference type="CDD" id="cd04476">
    <property type="entry name" value="RPA1_DBD_C"/>
    <property type="match status" value="1"/>
</dbReference>
<dbReference type="Pfam" id="PF16900">
    <property type="entry name" value="REPA_OB_2"/>
    <property type="match status" value="1"/>
</dbReference>
<dbReference type="Pfam" id="PF08646">
    <property type="entry name" value="Rep_fac-A_C"/>
    <property type="match status" value="1"/>
</dbReference>
<keyword evidence="5" id="KW-0238">DNA-binding</keyword>
<dbReference type="Pfam" id="PF02721">
    <property type="entry name" value="DUF223"/>
    <property type="match status" value="1"/>
</dbReference>
<evidence type="ECO:0000256" key="4">
    <source>
        <dbReference type="ARBA" id="ARBA00022833"/>
    </source>
</evidence>
<dbReference type="CDD" id="cd04481">
    <property type="entry name" value="RPA1_DBD_B_like"/>
    <property type="match status" value="1"/>
</dbReference>
<dbReference type="GO" id="GO:0003677">
    <property type="term" value="F:DNA binding"/>
    <property type="evidence" value="ECO:0007669"/>
    <property type="project" value="UniProtKB-KW"/>
</dbReference>
<name>A0A2U1NU79_ARTAN</name>
<accession>A0A2U1NU79</accession>
<sequence length="458" mass="51986">MQDVYGKPGIKNMELVIMDEQSSKMQATVRMALVNGFKQKLQEGSAVTLSRYSLGEIQPKYRMVNRPLRLSFLSNTIIEPCGDFTGSVFGFDFRPFNTITGLQQEEDGQFDVIGHVVASEDLDNYDKNGRSGKKKPLTLADKAGNELRCTLWGDYAQQFSDFVDKCANRGKILLIMQFCMMKIWDGRMGVQNGYNGTKLFLFNGNESIPKEEFMDVELYRLSYFSAQDEAKSENTASRISTQSKHSTRDEFLNKLHVKNIVELLDVDQGKASVIVGTIIAIHEEEGWWYLGCRKCNKKVIKESQFVDLEGDSKPKFGYQGTPDQWKCTKCDKIVTGIKTEFRLQIRVQDESGTISLSLFNDDVQALVGRSAYQLCDKYGCKLLKLVILLEKKGFDDLDESVLLDWLNVNVGDHDESQKVLNGVKNKILKAETLINQLRAMGHEITDDYLVDLNFFSED</sequence>
<evidence type="ECO:0000259" key="7">
    <source>
        <dbReference type="Pfam" id="PF08646"/>
    </source>
</evidence>
<dbReference type="PANTHER" id="PTHR47165:SF4">
    <property type="entry name" value="OS03G0429900 PROTEIN"/>
    <property type="match status" value="1"/>
</dbReference>
<proteinExistence type="inferred from homology"/>
<dbReference type="InterPro" id="IPR003871">
    <property type="entry name" value="RFA1B/D_OB_1st"/>
</dbReference>
<dbReference type="OrthoDB" id="1751331at2759"/>
<evidence type="ECO:0000259" key="6">
    <source>
        <dbReference type="Pfam" id="PF02721"/>
    </source>
</evidence>
<dbReference type="CDD" id="cd04480">
    <property type="entry name" value="RPA1_DBD_A_like"/>
    <property type="match status" value="1"/>
</dbReference>
<dbReference type="GO" id="GO:0008270">
    <property type="term" value="F:zinc ion binding"/>
    <property type="evidence" value="ECO:0007669"/>
    <property type="project" value="UniProtKB-KW"/>
</dbReference>
<gene>
    <name evidence="9" type="ORF">CTI12_AA225820</name>
</gene>
<evidence type="ECO:0000256" key="2">
    <source>
        <dbReference type="ARBA" id="ARBA00022723"/>
    </source>
</evidence>
<evidence type="ECO:0000256" key="1">
    <source>
        <dbReference type="ARBA" id="ARBA00005690"/>
    </source>
</evidence>
<dbReference type="SUPFAM" id="SSF50249">
    <property type="entry name" value="Nucleic acid-binding proteins"/>
    <property type="match status" value="3"/>
</dbReference>
<organism evidence="9 10">
    <name type="scientific">Artemisia annua</name>
    <name type="common">Sweet wormwood</name>
    <dbReference type="NCBI Taxonomy" id="35608"/>
    <lineage>
        <taxon>Eukaryota</taxon>
        <taxon>Viridiplantae</taxon>
        <taxon>Streptophyta</taxon>
        <taxon>Embryophyta</taxon>
        <taxon>Tracheophyta</taxon>
        <taxon>Spermatophyta</taxon>
        <taxon>Magnoliopsida</taxon>
        <taxon>eudicotyledons</taxon>
        <taxon>Gunneridae</taxon>
        <taxon>Pentapetalae</taxon>
        <taxon>asterids</taxon>
        <taxon>campanulids</taxon>
        <taxon>Asterales</taxon>
        <taxon>Asteraceae</taxon>
        <taxon>Asteroideae</taxon>
        <taxon>Anthemideae</taxon>
        <taxon>Artemisiinae</taxon>
        <taxon>Artemisia</taxon>
    </lineage>
</organism>
<feature type="domain" description="Replication protein A OB" evidence="8">
    <location>
        <begin position="104"/>
        <end position="161"/>
    </location>
</feature>
<dbReference type="AlphaFoldDB" id="A0A2U1NU79"/>
<dbReference type="EMBL" id="PKPP01002182">
    <property type="protein sequence ID" value="PWA77062.1"/>
    <property type="molecule type" value="Genomic_DNA"/>
</dbReference>
<feature type="domain" description="Replication factor A C-terminal" evidence="7">
    <location>
        <begin position="276"/>
        <end position="375"/>
    </location>
</feature>